<sequence length="1490" mass="160306" precursor="true">MAGVLLLAWWSTVGGVEAGYGQGPGTLPPRGLLQDNEPWPEQLEGIRPDAFLFQDESDTPVVMPRMSFEEIDRLRRLDRGGRSGDQVATLERLSIAGTMGRERAQWNAELAVRLDGAAVRETVGRSVVIDVGMAGAHLLRAADVRFSPGLNVDREDAFPETAAVDRTDGGAGNTISGETGSADGDAAILGESVPGAYLRLVPPQPSGRISAISAAGASTLASESGEMGSDSADFASLPSTFPNVLRQAMGTHSEALMRRDAGYQLVLPVESLLQKFLSPRSSMVVTVRFELSARVWSTPPGHSWLPLSLPSVSTLIQMQLDGADDDGDAALLDVVGSGREVARRLEGSDRYAVECDGGMIALRVTGATENAGDTGSLIEVESETQLQWESPTEPPTMDVRLVTKNLRGSLNGCEIRLPASAVLVSPPEIVSAGSESRDSSNSTEAAWWEVVIARADHPDEPRSEATEPAAGPTQQDGDEATRIVVRWVGPEQMQAPSSVRLRLQVRQFPPDATAAEPWVLRIPQVADAIGHRGQVTIRTASDHRLRWRPRMGIDAVAAEQTNSSNGDLVYPFRFTQTRFELPIWLSRKQQQIRLSADAELSVTRRAARVEIDVRAGGIGIDPKGLRLELGDWRLLGIETDVAGTELDITTTDGNAEWQVDTSDGKWPSSYLITAETMATTATEPLESLTLPQLVSTDSASVVRDVRLTLADDRQEAWLVDLGRSPALQRIAGQNSSRFRFLIPESPWVLNGDFATRPLELEWGGEVSATQSSDHWVIRSQWTITSPLDLEGRLKFVIPGLGARDAGINGRLDAAAPSQSPAEPVSSGDSAPSGDSAQLTRSSGADENAATDSAASRLAPPQQWTALVDGSPAIVRGPLAESSTGSEFANRNVYEIVSPYLDAGTQQVELVFEQAILPPGSPHRSAASGSLSVDRGEISGVLALPSPVADRLAMPSPLRLKMPLGVVDSAGLFWRVLPDLDGSMGEYGEAGSFQLSPIPSLGGDSLDESSGLNEWTFQVVPDFPIPIVLRSRLGEEKLTEIPRAYLRSLVGKQFRHEHLLASVRGGRRVRLGLPASLRTIRVEVMLDGRPTASTRDATGLRIDLPDTPHSTHLLDVRMWVEEPNNPWWSRTEPMIRLPVGSGLQYWQLVVPTDSHLFWASAQSGRAMRWQRDGLNLSRVPTANDTALIRWALDLDWQFGEDTSLESRSEAASVSSEVATASSTDRPSADGELQSSRRDVGTPDRISEQLLQAALRESLSNATFAVPGNRYLFYAGNVLSFAAITVSRTVLWLAVGGLVLLLAAAVQWFPGLHHSLVAFLVAIGLAGLLVIAPDGIVLTAQLVIISLTLVAVFYAISALAVPRGGQRGLPPRSSSRESGVSREGSSRRGSNRVVSTQPAGRAQPAKTQLQESLEDQQETREIDASLPIKDADQSVSLMPSTNPAAGVLENEPERDQGETDEEESHGSQQTTSGEVYRKADTPTDSDSSEAFR</sequence>
<feature type="transmembrane region" description="Helical" evidence="2">
    <location>
        <begin position="1314"/>
        <end position="1330"/>
    </location>
</feature>
<feature type="region of interest" description="Disordered" evidence="1">
    <location>
        <begin position="458"/>
        <end position="478"/>
    </location>
</feature>
<keyword evidence="4" id="KW-1185">Reference proteome</keyword>
<feature type="compositionally biased region" description="Low complexity" evidence="1">
    <location>
        <begin position="1370"/>
        <end position="1393"/>
    </location>
</feature>
<protein>
    <recommendedName>
        <fullName evidence="5">Transmembrane protein</fullName>
    </recommendedName>
</protein>
<reference evidence="3 4" key="1">
    <citation type="submission" date="2019-02" db="EMBL/GenBank/DDBJ databases">
        <title>Deep-cultivation of Planctomycetes and their phenomic and genomic characterization uncovers novel biology.</title>
        <authorList>
            <person name="Wiegand S."/>
            <person name="Jogler M."/>
            <person name="Boedeker C."/>
            <person name="Pinto D."/>
            <person name="Vollmers J."/>
            <person name="Rivas-Marin E."/>
            <person name="Kohn T."/>
            <person name="Peeters S.H."/>
            <person name="Heuer A."/>
            <person name="Rast P."/>
            <person name="Oberbeckmann S."/>
            <person name="Bunk B."/>
            <person name="Jeske O."/>
            <person name="Meyerdierks A."/>
            <person name="Storesund J.E."/>
            <person name="Kallscheuer N."/>
            <person name="Luecker S."/>
            <person name="Lage O.M."/>
            <person name="Pohl T."/>
            <person name="Merkel B.J."/>
            <person name="Hornburger P."/>
            <person name="Mueller R.-W."/>
            <person name="Bruemmer F."/>
            <person name="Labrenz M."/>
            <person name="Spormann A.M."/>
            <person name="Op Den Camp H."/>
            <person name="Overmann J."/>
            <person name="Amann R."/>
            <person name="Jetten M.S.M."/>
            <person name="Mascher T."/>
            <person name="Medema M.H."/>
            <person name="Devos D.P."/>
            <person name="Kaster A.-K."/>
            <person name="Ovreas L."/>
            <person name="Rohde M."/>
            <person name="Galperin M.Y."/>
            <person name="Jogler C."/>
        </authorList>
    </citation>
    <scope>NUCLEOTIDE SEQUENCE [LARGE SCALE GENOMIC DNA]</scope>
    <source>
        <strain evidence="3 4">CA85</strain>
    </source>
</reference>
<keyword evidence="2" id="KW-0812">Transmembrane</keyword>
<accession>A0A5C5XTS6</accession>
<feature type="compositionally biased region" description="Low complexity" evidence="1">
    <location>
        <begin position="823"/>
        <end position="836"/>
    </location>
</feature>
<keyword evidence="2" id="KW-0472">Membrane</keyword>
<organism evidence="3 4">
    <name type="scientific">Allorhodopirellula solitaria</name>
    <dbReference type="NCBI Taxonomy" id="2527987"/>
    <lineage>
        <taxon>Bacteria</taxon>
        <taxon>Pseudomonadati</taxon>
        <taxon>Planctomycetota</taxon>
        <taxon>Planctomycetia</taxon>
        <taxon>Pirellulales</taxon>
        <taxon>Pirellulaceae</taxon>
        <taxon>Allorhodopirellula</taxon>
    </lineage>
</organism>
<evidence type="ECO:0008006" key="5">
    <source>
        <dbReference type="Google" id="ProtNLM"/>
    </source>
</evidence>
<dbReference type="RefSeq" id="WP_146392284.1">
    <property type="nucleotide sequence ID" value="NZ_SJPK01000008.1"/>
</dbReference>
<comment type="caution">
    <text evidence="3">The sequence shown here is derived from an EMBL/GenBank/DDBJ whole genome shotgun (WGS) entry which is preliminary data.</text>
</comment>
<gene>
    <name evidence="3" type="ORF">CA85_33670</name>
</gene>
<evidence type="ECO:0000256" key="2">
    <source>
        <dbReference type="SAM" id="Phobius"/>
    </source>
</evidence>
<evidence type="ECO:0000256" key="1">
    <source>
        <dbReference type="SAM" id="MobiDB-lite"/>
    </source>
</evidence>
<keyword evidence="2" id="KW-1133">Transmembrane helix</keyword>
<dbReference type="OrthoDB" id="219245at2"/>
<evidence type="ECO:0000313" key="4">
    <source>
        <dbReference type="Proteomes" id="UP000318053"/>
    </source>
</evidence>
<evidence type="ECO:0000313" key="3">
    <source>
        <dbReference type="EMBL" id="TWT65022.1"/>
    </source>
</evidence>
<feature type="region of interest" description="Disordered" evidence="1">
    <location>
        <begin position="811"/>
        <end position="861"/>
    </location>
</feature>
<feature type="compositionally biased region" description="Low complexity" evidence="1">
    <location>
        <begin position="1208"/>
        <end position="1222"/>
    </location>
</feature>
<dbReference type="Proteomes" id="UP000318053">
    <property type="component" value="Unassembled WGS sequence"/>
</dbReference>
<feature type="region of interest" description="Disordered" evidence="1">
    <location>
        <begin position="1206"/>
        <end position="1239"/>
    </location>
</feature>
<feature type="transmembrane region" description="Helical" evidence="2">
    <location>
        <begin position="1336"/>
        <end position="1359"/>
    </location>
</feature>
<feature type="region of interest" description="Disordered" evidence="1">
    <location>
        <begin position="1361"/>
        <end position="1490"/>
    </location>
</feature>
<feature type="compositionally biased region" description="Polar residues" evidence="1">
    <location>
        <begin position="1431"/>
        <end position="1441"/>
    </location>
</feature>
<proteinExistence type="predicted"/>
<name>A0A5C5XTS6_9BACT</name>
<dbReference type="EMBL" id="SJPK01000008">
    <property type="protein sequence ID" value="TWT65022.1"/>
    <property type="molecule type" value="Genomic_DNA"/>
</dbReference>
<feature type="transmembrane region" description="Helical" evidence="2">
    <location>
        <begin position="1288"/>
        <end position="1307"/>
    </location>
</feature>
<feature type="compositionally biased region" description="Polar residues" evidence="1">
    <location>
        <begin position="837"/>
        <end position="853"/>
    </location>
</feature>